<dbReference type="PIRSF" id="PIRSF004808">
    <property type="entry name" value="LasT"/>
    <property type="match status" value="1"/>
</dbReference>
<dbReference type="GO" id="GO:0008168">
    <property type="term" value="F:methyltransferase activity"/>
    <property type="evidence" value="ECO:0007669"/>
    <property type="project" value="UniProtKB-KW"/>
</dbReference>
<dbReference type="PANTHER" id="PTHR42786">
    <property type="entry name" value="TRNA/RRNA METHYLTRANSFERASE"/>
    <property type="match status" value="1"/>
</dbReference>
<dbReference type="EC" id="2.1.1.200" evidence="5"/>
<organism evidence="7 8">
    <name type="scientific">Dokdonella ginsengisoli</name>
    <dbReference type="NCBI Taxonomy" id="363846"/>
    <lineage>
        <taxon>Bacteria</taxon>
        <taxon>Pseudomonadati</taxon>
        <taxon>Pseudomonadota</taxon>
        <taxon>Gammaproteobacteria</taxon>
        <taxon>Lysobacterales</taxon>
        <taxon>Rhodanobacteraceae</taxon>
        <taxon>Dokdonella</taxon>
    </lineage>
</organism>
<evidence type="ECO:0000256" key="1">
    <source>
        <dbReference type="ARBA" id="ARBA00007228"/>
    </source>
</evidence>
<dbReference type="EMBL" id="JBHSHD010000007">
    <property type="protein sequence ID" value="MFC4820705.1"/>
    <property type="molecule type" value="Genomic_DNA"/>
</dbReference>
<evidence type="ECO:0000256" key="4">
    <source>
        <dbReference type="ARBA" id="ARBA00022691"/>
    </source>
</evidence>
<dbReference type="InterPro" id="IPR001537">
    <property type="entry name" value="SpoU_MeTrfase"/>
</dbReference>
<keyword evidence="5" id="KW-0819">tRNA processing</keyword>
<dbReference type="PANTHER" id="PTHR42786:SF2">
    <property type="entry name" value="TRNA (CYTIDINE_URIDINE-2'-O-)-METHYLTRANSFERASE TRMJ"/>
    <property type="match status" value="1"/>
</dbReference>
<evidence type="ECO:0000259" key="6">
    <source>
        <dbReference type="Pfam" id="PF00588"/>
    </source>
</evidence>
<feature type="domain" description="tRNA/rRNA methyltransferase SpoU type" evidence="6">
    <location>
        <begin position="13"/>
        <end position="163"/>
    </location>
</feature>
<comment type="subcellular location">
    <subcellularLocation>
        <location evidence="5">Cytoplasm</location>
    </subcellularLocation>
</comment>
<dbReference type="SUPFAM" id="SSF75217">
    <property type="entry name" value="alpha/beta knot"/>
    <property type="match status" value="1"/>
</dbReference>
<comment type="similarity">
    <text evidence="1">Belongs to the class IV-like SAM-binding methyltransferase superfamily. RNA methyltransferase TrmH family.</text>
</comment>
<protein>
    <recommendedName>
        <fullName evidence="5">tRNA (cytidine/uridine-2'-O-)-methyltransferase TrmJ</fullName>
        <ecNumber evidence="5">2.1.1.200</ecNumber>
    </recommendedName>
    <alternativeName>
        <fullName evidence="5">tRNA (cytidine(32)/uridine(32)-2'-O)-methyltransferase</fullName>
    </alternativeName>
    <alternativeName>
        <fullName evidence="5">tRNA Cm32/Um32 methyltransferase</fullName>
    </alternativeName>
</protein>
<keyword evidence="4 5" id="KW-0949">S-adenosyl-L-methionine</keyword>
<dbReference type="Gene3D" id="1.10.8.590">
    <property type="match status" value="1"/>
</dbReference>
<comment type="function">
    <text evidence="5">Catalyzes the formation of 2'O-methylated cytidine (Cm32) or 2'O-methylated uridine (Um32) at position 32 in tRNA.</text>
</comment>
<dbReference type="InterPro" id="IPR004384">
    <property type="entry name" value="RNA_MeTrfase_TrmJ/LasT"/>
</dbReference>
<dbReference type="GO" id="GO:0032259">
    <property type="term" value="P:methylation"/>
    <property type="evidence" value="ECO:0007669"/>
    <property type="project" value="UniProtKB-KW"/>
</dbReference>
<dbReference type="Pfam" id="PF00588">
    <property type="entry name" value="SpoU_methylase"/>
    <property type="match status" value="1"/>
</dbReference>
<comment type="catalytic activity">
    <reaction evidence="5">
        <text>uridine(32) in tRNA + S-adenosyl-L-methionine = 2'-O-methyluridine(32) in tRNA + S-adenosyl-L-homocysteine + H(+)</text>
        <dbReference type="Rhea" id="RHEA:42936"/>
        <dbReference type="Rhea" id="RHEA-COMP:10107"/>
        <dbReference type="Rhea" id="RHEA-COMP:10290"/>
        <dbReference type="ChEBI" id="CHEBI:15378"/>
        <dbReference type="ChEBI" id="CHEBI:57856"/>
        <dbReference type="ChEBI" id="CHEBI:59789"/>
        <dbReference type="ChEBI" id="CHEBI:65315"/>
        <dbReference type="ChEBI" id="CHEBI:74478"/>
        <dbReference type="EC" id="2.1.1.200"/>
    </reaction>
</comment>
<dbReference type="InterPro" id="IPR029026">
    <property type="entry name" value="tRNA_m1G_MTases_N"/>
</dbReference>
<gene>
    <name evidence="5" type="primary">trmJ</name>
    <name evidence="7" type="ORF">ACFO6Q_10240</name>
</gene>
<keyword evidence="8" id="KW-1185">Reference proteome</keyword>
<name>A0ABV9QTM5_9GAMM</name>
<comment type="caution">
    <text evidence="7">The sequence shown here is derived from an EMBL/GenBank/DDBJ whole genome shotgun (WGS) entry which is preliminary data.</text>
</comment>
<evidence type="ECO:0000313" key="7">
    <source>
        <dbReference type="EMBL" id="MFC4820705.1"/>
    </source>
</evidence>
<evidence type="ECO:0000256" key="3">
    <source>
        <dbReference type="ARBA" id="ARBA00022679"/>
    </source>
</evidence>
<proteinExistence type="inferred from homology"/>
<evidence type="ECO:0000313" key="8">
    <source>
        <dbReference type="Proteomes" id="UP001595886"/>
    </source>
</evidence>
<sequence length="265" mass="28535">MTEPNSADVLARLHFVLVRTSHPGNIGAAARAIRTMGMRGLSLVAPQAYPHPEAHALAAGADDVLDAAAVHADLPSAIANCRLVLGATARRRGVLLDELSPREAAQRVLASLSAGHEVALLFGNERSGLDNDEIKLCHAAIAIPSDPTYSSLNLAQAVQVVAYELRLAWLQGGLPVPAAHADPPASSADLEGYFEHLARTLDEIEFHKGRSPRTIMQRLRRFFLRAQPDARELRILHGILADTQRMARLARGVTPDGRSATDEKD</sequence>
<evidence type="ECO:0000256" key="5">
    <source>
        <dbReference type="RuleBase" id="RU362024"/>
    </source>
</evidence>
<keyword evidence="2 5" id="KW-0489">Methyltransferase</keyword>
<dbReference type="NCBIfam" id="TIGR00050">
    <property type="entry name" value="rRNA_methyl_1"/>
    <property type="match status" value="1"/>
</dbReference>
<accession>A0ABV9QTM5</accession>
<dbReference type="RefSeq" id="WP_380020636.1">
    <property type="nucleotide sequence ID" value="NZ_JBHSHD010000007.1"/>
</dbReference>
<keyword evidence="3" id="KW-0808">Transferase</keyword>
<evidence type="ECO:0000256" key="2">
    <source>
        <dbReference type="ARBA" id="ARBA00022603"/>
    </source>
</evidence>
<dbReference type="Gene3D" id="3.40.1280.10">
    <property type="match status" value="1"/>
</dbReference>
<dbReference type="InterPro" id="IPR029028">
    <property type="entry name" value="Alpha/beta_knot_MTases"/>
</dbReference>
<reference evidence="8" key="1">
    <citation type="journal article" date="2019" name="Int. J. Syst. Evol. Microbiol.">
        <title>The Global Catalogue of Microorganisms (GCM) 10K type strain sequencing project: providing services to taxonomists for standard genome sequencing and annotation.</title>
        <authorList>
            <consortium name="The Broad Institute Genomics Platform"/>
            <consortium name="The Broad Institute Genome Sequencing Center for Infectious Disease"/>
            <person name="Wu L."/>
            <person name="Ma J."/>
        </authorList>
    </citation>
    <scope>NUCLEOTIDE SEQUENCE [LARGE SCALE GENOMIC DNA]</scope>
    <source>
        <strain evidence="8">CCUG 30340</strain>
    </source>
</reference>
<comment type="subunit">
    <text evidence="5">Homodimer.</text>
</comment>
<dbReference type="Proteomes" id="UP001595886">
    <property type="component" value="Unassembled WGS sequence"/>
</dbReference>
<dbReference type="CDD" id="cd18093">
    <property type="entry name" value="SpoU-like_TrmJ"/>
    <property type="match status" value="1"/>
</dbReference>
<keyword evidence="5" id="KW-0963">Cytoplasm</keyword>
<comment type="catalytic activity">
    <reaction evidence="5">
        <text>cytidine(32) in tRNA + S-adenosyl-L-methionine = 2'-O-methylcytidine(32) in tRNA + S-adenosyl-L-homocysteine + H(+)</text>
        <dbReference type="Rhea" id="RHEA:42932"/>
        <dbReference type="Rhea" id="RHEA-COMP:10288"/>
        <dbReference type="Rhea" id="RHEA-COMP:10289"/>
        <dbReference type="ChEBI" id="CHEBI:15378"/>
        <dbReference type="ChEBI" id="CHEBI:57856"/>
        <dbReference type="ChEBI" id="CHEBI:59789"/>
        <dbReference type="ChEBI" id="CHEBI:74495"/>
        <dbReference type="ChEBI" id="CHEBI:82748"/>
        <dbReference type="EC" id="2.1.1.200"/>
    </reaction>
</comment>